<dbReference type="Pfam" id="PF07883">
    <property type="entry name" value="Cupin_2"/>
    <property type="match status" value="1"/>
</dbReference>
<dbReference type="EMBL" id="JACOFV010000001">
    <property type="protein sequence ID" value="MBC3860716.1"/>
    <property type="molecule type" value="Genomic_DNA"/>
</dbReference>
<reference evidence="2" key="1">
    <citation type="submission" date="2020-08" db="EMBL/GenBank/DDBJ databases">
        <title>Novel species isolated from subtropical streams in China.</title>
        <authorList>
            <person name="Lu H."/>
        </authorList>
    </citation>
    <scope>NUCLEOTIDE SEQUENCE</scope>
    <source>
        <strain evidence="2">KACC 12607</strain>
    </source>
</reference>
<keyword evidence="4" id="KW-1185">Reference proteome</keyword>
<evidence type="ECO:0000313" key="3">
    <source>
        <dbReference type="EMBL" id="MBC3860716.1"/>
    </source>
</evidence>
<evidence type="ECO:0000313" key="4">
    <source>
        <dbReference type="Proteomes" id="UP000634011"/>
    </source>
</evidence>
<dbReference type="Gene3D" id="2.60.120.10">
    <property type="entry name" value="Jelly Rolls"/>
    <property type="match status" value="1"/>
</dbReference>
<gene>
    <name evidence="2" type="ORF">H8K32_00205</name>
    <name evidence="3" type="ORF">H8K32_01290</name>
</gene>
<name>A0A923HDS5_9BURK</name>
<dbReference type="InterPro" id="IPR014710">
    <property type="entry name" value="RmlC-like_jellyroll"/>
</dbReference>
<evidence type="ECO:0000313" key="2">
    <source>
        <dbReference type="EMBL" id="MBC3860508.1"/>
    </source>
</evidence>
<dbReference type="AlphaFoldDB" id="A0A923HDS5"/>
<proteinExistence type="predicted"/>
<dbReference type="EMBL" id="JACOFV010000001">
    <property type="protein sequence ID" value="MBC3860508.1"/>
    <property type="molecule type" value="Genomic_DNA"/>
</dbReference>
<accession>A0A923HDS5</accession>
<dbReference type="InterPro" id="IPR011051">
    <property type="entry name" value="RmlC_Cupin_sf"/>
</dbReference>
<organism evidence="2 4">
    <name type="scientific">Undibacterium jejuense</name>
    <dbReference type="NCBI Taxonomy" id="1344949"/>
    <lineage>
        <taxon>Bacteria</taxon>
        <taxon>Pseudomonadati</taxon>
        <taxon>Pseudomonadota</taxon>
        <taxon>Betaproteobacteria</taxon>
        <taxon>Burkholderiales</taxon>
        <taxon>Oxalobacteraceae</taxon>
        <taxon>Undibacterium</taxon>
    </lineage>
</organism>
<protein>
    <submittedName>
        <fullName evidence="2">Cupin domain-containing protein</fullName>
    </submittedName>
</protein>
<dbReference type="RefSeq" id="WP_186910455.1">
    <property type="nucleotide sequence ID" value="NZ_JACOFV010000001.1"/>
</dbReference>
<evidence type="ECO:0000259" key="1">
    <source>
        <dbReference type="Pfam" id="PF07883"/>
    </source>
</evidence>
<comment type="caution">
    <text evidence="2">The sequence shown here is derived from an EMBL/GenBank/DDBJ whole genome shotgun (WGS) entry which is preliminary data.</text>
</comment>
<dbReference type="Proteomes" id="UP000634011">
    <property type="component" value="Unassembled WGS sequence"/>
</dbReference>
<feature type="domain" description="Cupin type-2" evidence="1">
    <location>
        <begin position="45"/>
        <end position="95"/>
    </location>
</feature>
<dbReference type="InterPro" id="IPR013096">
    <property type="entry name" value="Cupin_2"/>
</dbReference>
<sequence>MALIHHKSLPDHSTLLSGRVPPDDIGFQSNQLQIWYNNTNESWVGDGEVPHCHTSSDECFIVLKGAIEVEVEGARTIIREREFCCFPVGVYHAVTKVFPPVETLMLRAPSVEDKIYQLARSKNGE</sequence>
<dbReference type="SUPFAM" id="SSF51182">
    <property type="entry name" value="RmlC-like cupins"/>
    <property type="match status" value="1"/>
</dbReference>